<keyword evidence="2" id="KW-1185">Reference proteome</keyword>
<dbReference type="Pfam" id="PF00702">
    <property type="entry name" value="Hydrolase"/>
    <property type="match status" value="1"/>
</dbReference>
<dbReference type="SFLD" id="SFLDS00003">
    <property type="entry name" value="Haloacid_Dehalogenase"/>
    <property type="match status" value="1"/>
</dbReference>
<evidence type="ECO:0000313" key="1">
    <source>
        <dbReference type="EMBL" id="MBB5055915.1"/>
    </source>
</evidence>
<name>A0A7W7Z9T0_9BACT</name>
<dbReference type="PANTHER" id="PTHR43481:SF4">
    <property type="entry name" value="GLYCEROL-1-PHOSPHATE PHOSPHOHYDROLASE 1-RELATED"/>
    <property type="match status" value="1"/>
</dbReference>
<organism evidence="1 2">
    <name type="scientific">Granulicella aggregans</name>
    <dbReference type="NCBI Taxonomy" id="474949"/>
    <lineage>
        <taxon>Bacteria</taxon>
        <taxon>Pseudomonadati</taxon>
        <taxon>Acidobacteriota</taxon>
        <taxon>Terriglobia</taxon>
        <taxon>Terriglobales</taxon>
        <taxon>Acidobacteriaceae</taxon>
        <taxon>Granulicella</taxon>
    </lineage>
</organism>
<dbReference type="InterPro" id="IPR036412">
    <property type="entry name" value="HAD-like_sf"/>
</dbReference>
<keyword evidence="1" id="KW-0378">Hydrolase</keyword>
<proteinExistence type="predicted"/>
<dbReference type="RefSeq" id="WP_348641223.1">
    <property type="nucleotide sequence ID" value="NZ_JACHIP010000001.1"/>
</dbReference>
<dbReference type="Gene3D" id="3.40.50.1000">
    <property type="entry name" value="HAD superfamily/HAD-like"/>
    <property type="match status" value="1"/>
</dbReference>
<comment type="caution">
    <text evidence="1">The sequence shown here is derived from an EMBL/GenBank/DDBJ whole genome shotgun (WGS) entry which is preliminary data.</text>
</comment>
<dbReference type="Proteomes" id="UP000540989">
    <property type="component" value="Unassembled WGS sequence"/>
</dbReference>
<evidence type="ECO:0000313" key="2">
    <source>
        <dbReference type="Proteomes" id="UP000540989"/>
    </source>
</evidence>
<dbReference type="AlphaFoldDB" id="A0A7W7Z9T0"/>
<dbReference type="EMBL" id="JACHIP010000001">
    <property type="protein sequence ID" value="MBB5055915.1"/>
    <property type="molecule type" value="Genomic_DNA"/>
</dbReference>
<dbReference type="SFLD" id="SFLDG01129">
    <property type="entry name" value="C1.5:_HAD__Beta-PGM__Phosphata"/>
    <property type="match status" value="1"/>
</dbReference>
<dbReference type="InterPro" id="IPR023198">
    <property type="entry name" value="PGP-like_dom2"/>
</dbReference>
<dbReference type="InterPro" id="IPR023214">
    <property type="entry name" value="HAD_sf"/>
</dbReference>
<dbReference type="EC" id="3.1.3.23" evidence="1"/>
<dbReference type="NCBIfam" id="TIGR01509">
    <property type="entry name" value="HAD-SF-IA-v3"/>
    <property type="match status" value="1"/>
</dbReference>
<dbReference type="InterPro" id="IPR051806">
    <property type="entry name" value="HAD-like_SPP"/>
</dbReference>
<dbReference type="SUPFAM" id="SSF56784">
    <property type="entry name" value="HAD-like"/>
    <property type="match status" value="1"/>
</dbReference>
<sequence>MKIATQGLLFDMDGVLISSIGSVVRSWRIWTKEYGIPGWETYEVPHGKRAIDIIRELRPDLDEAGVLAGLREIEEIEIVDTADLKVLPGARELLESLPPERWSIVTSATRRLLLGRLEAAGLPIPAHIIAADDVVNGKPHPEPYMTGAKLLGFDPADCIVFEDAPAGVGAGVAAGSRVIGVLGTHTADELEAATWIVPSLAGVVARSTADGLEVEFDAV</sequence>
<protein>
    <submittedName>
        <fullName evidence="1">Sugar-phosphatase</fullName>
        <ecNumber evidence="1">3.1.3.23</ecNumber>
    </submittedName>
</protein>
<dbReference type="PANTHER" id="PTHR43481">
    <property type="entry name" value="FRUCTOSE-1-PHOSPHATE PHOSPHATASE"/>
    <property type="match status" value="1"/>
</dbReference>
<reference evidence="1 2" key="1">
    <citation type="submission" date="2020-08" db="EMBL/GenBank/DDBJ databases">
        <title>Genomic Encyclopedia of Type Strains, Phase IV (KMG-V): Genome sequencing to study the core and pangenomes of soil and plant-associated prokaryotes.</title>
        <authorList>
            <person name="Whitman W."/>
        </authorList>
    </citation>
    <scope>NUCLEOTIDE SEQUENCE [LARGE SCALE GENOMIC DNA]</scope>
    <source>
        <strain evidence="1 2">M8UP14</strain>
    </source>
</reference>
<accession>A0A7W7Z9T0</accession>
<dbReference type="GO" id="GO:0050308">
    <property type="term" value="F:sugar-phosphatase activity"/>
    <property type="evidence" value="ECO:0007669"/>
    <property type="project" value="UniProtKB-EC"/>
</dbReference>
<gene>
    <name evidence="1" type="ORF">HDF16_000584</name>
</gene>
<dbReference type="InterPro" id="IPR006439">
    <property type="entry name" value="HAD-SF_hydro_IA"/>
</dbReference>
<dbReference type="Gene3D" id="1.10.150.240">
    <property type="entry name" value="Putative phosphatase, domain 2"/>
    <property type="match status" value="1"/>
</dbReference>